<proteinExistence type="predicted"/>
<evidence type="ECO:0000313" key="2">
    <source>
        <dbReference type="EMBL" id="GAB69380.1"/>
    </source>
</evidence>
<dbReference type="Proteomes" id="UP000006319">
    <property type="component" value="Unassembled WGS sequence"/>
</dbReference>
<feature type="compositionally biased region" description="Polar residues" evidence="1">
    <location>
        <begin position="96"/>
        <end position="107"/>
    </location>
</feature>
<name>K6V2A6_PLACD</name>
<sequence length="107" mass="12686">MLSVDNCDPSPKMSPSVKVLDLNFIIIVTVAKKLVNKFIFTYIRKLYYTFDYYIPLAPRLFPRLKKHKKRFKANKVRETQKLEHISEKSQNKNRNESYNIVYNTASP</sequence>
<dbReference type="KEGG" id="pcy:PCYB_001280"/>
<reference evidence="2 3" key="1">
    <citation type="journal article" date="2012" name="Nat. Genet.">
        <title>Plasmodium cynomolgi genome sequences provide insight into Plasmodium vivax and the monkey malaria clade.</title>
        <authorList>
            <person name="Tachibana S."/>
            <person name="Sullivan S.A."/>
            <person name="Kawai S."/>
            <person name="Nakamura S."/>
            <person name="Kim H.R."/>
            <person name="Goto N."/>
            <person name="Arisue N."/>
            <person name="Palacpac N.M.Q."/>
            <person name="Honma H."/>
            <person name="Yagi M."/>
            <person name="Tougan T."/>
            <person name="Katakai Y."/>
            <person name="Kaneko O."/>
            <person name="Mita T."/>
            <person name="Kita K."/>
            <person name="Yasutomi Y."/>
            <person name="Sutton P.L."/>
            <person name="Shakhbatyan R."/>
            <person name="Horii T."/>
            <person name="Yasunaga T."/>
            <person name="Barnwell J.W."/>
            <person name="Escalante A.A."/>
            <person name="Carlton J.M."/>
            <person name="Tanabe K."/>
        </authorList>
    </citation>
    <scope>NUCLEOTIDE SEQUENCE [LARGE SCALE GENOMIC DNA]</scope>
    <source>
        <strain evidence="2 3">B</strain>
    </source>
</reference>
<gene>
    <name evidence="2" type="ORF">PCYB_001280</name>
</gene>
<dbReference type="GeneID" id="14696647"/>
<dbReference type="AlphaFoldDB" id="K6V2A6"/>
<protein>
    <submittedName>
        <fullName evidence="2">Uncharacterized protein</fullName>
    </submittedName>
</protein>
<evidence type="ECO:0000313" key="3">
    <source>
        <dbReference type="Proteomes" id="UP000006319"/>
    </source>
</evidence>
<dbReference type="RefSeq" id="XP_004228323.1">
    <property type="nucleotide sequence ID" value="XM_004228275.1"/>
</dbReference>
<keyword evidence="3" id="KW-1185">Reference proteome</keyword>
<feature type="region of interest" description="Disordered" evidence="1">
    <location>
        <begin position="82"/>
        <end position="107"/>
    </location>
</feature>
<evidence type="ECO:0000256" key="1">
    <source>
        <dbReference type="SAM" id="MobiDB-lite"/>
    </source>
</evidence>
<feature type="compositionally biased region" description="Basic and acidic residues" evidence="1">
    <location>
        <begin position="82"/>
        <end position="95"/>
    </location>
</feature>
<dbReference type="VEuPathDB" id="PlasmoDB:PCYB_001280"/>
<dbReference type="EMBL" id="DF157114">
    <property type="protein sequence ID" value="GAB69380.1"/>
    <property type="molecule type" value="Genomic_DNA"/>
</dbReference>
<organism evidence="2 3">
    <name type="scientific">Plasmodium cynomolgi (strain B)</name>
    <dbReference type="NCBI Taxonomy" id="1120755"/>
    <lineage>
        <taxon>Eukaryota</taxon>
        <taxon>Sar</taxon>
        <taxon>Alveolata</taxon>
        <taxon>Apicomplexa</taxon>
        <taxon>Aconoidasida</taxon>
        <taxon>Haemosporida</taxon>
        <taxon>Plasmodiidae</taxon>
        <taxon>Plasmodium</taxon>
        <taxon>Plasmodium (Plasmodium)</taxon>
    </lineage>
</organism>
<accession>K6V2A6</accession>